<dbReference type="EMBL" id="CAFBOM010000282">
    <property type="protein sequence ID" value="CAB4999832.1"/>
    <property type="molecule type" value="Genomic_DNA"/>
</dbReference>
<organism evidence="1">
    <name type="scientific">freshwater metagenome</name>
    <dbReference type="NCBI Taxonomy" id="449393"/>
    <lineage>
        <taxon>unclassified sequences</taxon>
        <taxon>metagenomes</taxon>
        <taxon>ecological metagenomes</taxon>
    </lineage>
</organism>
<protein>
    <submittedName>
        <fullName evidence="1">Unannotated protein</fullName>
    </submittedName>
</protein>
<reference evidence="1" key="1">
    <citation type="submission" date="2020-05" db="EMBL/GenBank/DDBJ databases">
        <authorList>
            <person name="Chiriac C."/>
            <person name="Salcher M."/>
            <person name="Ghai R."/>
            <person name="Kavagutti S V."/>
        </authorList>
    </citation>
    <scope>NUCLEOTIDE SEQUENCE</scope>
</reference>
<dbReference type="AlphaFoldDB" id="A0A6J7PAQ9"/>
<accession>A0A6J7PAQ9</accession>
<sequence>MRDRGMSSFERFTRAATDSLIDLDAESVTREIDQVIDSLHVTDESTSLAIRVGHRLVDNLSREW</sequence>
<evidence type="ECO:0000313" key="1">
    <source>
        <dbReference type="EMBL" id="CAB4999832.1"/>
    </source>
</evidence>
<proteinExistence type="predicted"/>
<gene>
    <name evidence="1" type="ORF">UFOPK3957_01508</name>
</gene>
<name>A0A6J7PAQ9_9ZZZZ</name>